<dbReference type="InterPro" id="IPR003439">
    <property type="entry name" value="ABC_transporter-like_ATP-bd"/>
</dbReference>
<dbReference type="PROSITE" id="PS00211">
    <property type="entry name" value="ABC_TRANSPORTER_1"/>
    <property type="match status" value="1"/>
</dbReference>
<evidence type="ECO:0000256" key="2">
    <source>
        <dbReference type="ARBA" id="ARBA00022448"/>
    </source>
</evidence>
<dbReference type="Gene3D" id="3.40.50.300">
    <property type="entry name" value="P-loop containing nucleotide triphosphate hydrolases"/>
    <property type="match status" value="1"/>
</dbReference>
<keyword evidence="3" id="KW-0547">Nucleotide-binding</keyword>
<dbReference type="InterPro" id="IPR003593">
    <property type="entry name" value="AAA+_ATPase"/>
</dbReference>
<name>A0ABW2PLG3_9BACL</name>
<dbReference type="SUPFAM" id="SSF52540">
    <property type="entry name" value="P-loop containing nucleoside triphosphate hydrolases"/>
    <property type="match status" value="1"/>
</dbReference>
<evidence type="ECO:0000313" key="7">
    <source>
        <dbReference type="Proteomes" id="UP001596439"/>
    </source>
</evidence>
<dbReference type="Pfam" id="PF00005">
    <property type="entry name" value="ABC_tran"/>
    <property type="match status" value="1"/>
</dbReference>
<keyword evidence="4 6" id="KW-0067">ATP-binding</keyword>
<accession>A0ABW2PLG3</accession>
<dbReference type="GO" id="GO:0005524">
    <property type="term" value="F:ATP binding"/>
    <property type="evidence" value="ECO:0007669"/>
    <property type="project" value="UniProtKB-KW"/>
</dbReference>
<evidence type="ECO:0000256" key="4">
    <source>
        <dbReference type="ARBA" id="ARBA00022840"/>
    </source>
</evidence>
<evidence type="ECO:0000259" key="5">
    <source>
        <dbReference type="PROSITE" id="PS50893"/>
    </source>
</evidence>
<dbReference type="CDD" id="cd03230">
    <property type="entry name" value="ABC_DR_subfamily_A"/>
    <property type="match status" value="1"/>
</dbReference>
<comment type="caution">
    <text evidence="6">The sequence shown here is derived from an EMBL/GenBank/DDBJ whole genome shotgun (WGS) entry which is preliminary data.</text>
</comment>
<dbReference type="InterPro" id="IPR017871">
    <property type="entry name" value="ABC_transporter-like_CS"/>
</dbReference>
<organism evidence="6 7">
    <name type="scientific">Exiguobacterium aestuarii</name>
    <dbReference type="NCBI Taxonomy" id="273527"/>
    <lineage>
        <taxon>Bacteria</taxon>
        <taxon>Bacillati</taxon>
        <taxon>Bacillota</taxon>
        <taxon>Bacilli</taxon>
        <taxon>Bacillales</taxon>
        <taxon>Bacillales Family XII. Incertae Sedis</taxon>
        <taxon>Exiguobacterium</taxon>
    </lineage>
</organism>
<comment type="similarity">
    <text evidence="1">Belongs to the ABC transporter superfamily.</text>
</comment>
<evidence type="ECO:0000256" key="1">
    <source>
        <dbReference type="ARBA" id="ARBA00005417"/>
    </source>
</evidence>
<reference evidence="7" key="1">
    <citation type="journal article" date="2019" name="Int. J. Syst. Evol. Microbiol.">
        <title>The Global Catalogue of Microorganisms (GCM) 10K type strain sequencing project: providing services to taxonomists for standard genome sequencing and annotation.</title>
        <authorList>
            <consortium name="The Broad Institute Genomics Platform"/>
            <consortium name="The Broad Institute Genome Sequencing Center for Infectious Disease"/>
            <person name="Wu L."/>
            <person name="Ma J."/>
        </authorList>
    </citation>
    <scope>NUCLEOTIDE SEQUENCE [LARGE SCALE GENOMIC DNA]</scope>
    <source>
        <strain evidence="7">CCUG 55590</strain>
    </source>
</reference>
<keyword evidence="2" id="KW-0813">Transport</keyword>
<dbReference type="InterPro" id="IPR050763">
    <property type="entry name" value="ABC_transporter_ATP-binding"/>
</dbReference>
<keyword evidence="7" id="KW-1185">Reference proteome</keyword>
<evidence type="ECO:0000313" key="6">
    <source>
        <dbReference type="EMBL" id="MFC7389909.1"/>
    </source>
</evidence>
<evidence type="ECO:0000256" key="3">
    <source>
        <dbReference type="ARBA" id="ARBA00022741"/>
    </source>
</evidence>
<sequence>MIRIERLTKRFDATHGIFDVSLQVSPGTIFGFIGPNGAGKSTTIRHLMGLLKPSEGRATINGFDCWKETEQVKQNVGYLPGEINYPQNMTGEEIIRLTRHLHKTDAKREQRLRERFAFDESTKVRKMSKGMKQKLAIITCFMKEAPVYLLDEPTSGLDPLMQERLIDWLIEEKQAGKAILMSSHHFPEMERTCDRAALIKDGCIIIEEDMEELRQHSVKRYRIEFATEDEAVRFTETSGTRDGAHVEVAITSPQDLNNLIRTLTNFEIRSLESGADELEHLFMQYYGEAT</sequence>
<dbReference type="PANTHER" id="PTHR42711">
    <property type="entry name" value="ABC TRANSPORTER ATP-BINDING PROTEIN"/>
    <property type="match status" value="1"/>
</dbReference>
<dbReference type="PANTHER" id="PTHR42711:SF5">
    <property type="entry name" value="ABC TRANSPORTER ATP-BINDING PROTEIN NATA"/>
    <property type="match status" value="1"/>
</dbReference>
<dbReference type="Proteomes" id="UP001596439">
    <property type="component" value="Unassembled WGS sequence"/>
</dbReference>
<dbReference type="RefSeq" id="WP_214788351.1">
    <property type="nucleotide sequence ID" value="NZ_JANIEL010000004.1"/>
</dbReference>
<dbReference type="SMART" id="SM00382">
    <property type="entry name" value="AAA"/>
    <property type="match status" value="1"/>
</dbReference>
<dbReference type="InterPro" id="IPR027417">
    <property type="entry name" value="P-loop_NTPase"/>
</dbReference>
<gene>
    <name evidence="6" type="ORF">ACFQO8_07105</name>
</gene>
<dbReference type="PROSITE" id="PS50893">
    <property type="entry name" value="ABC_TRANSPORTER_2"/>
    <property type="match status" value="1"/>
</dbReference>
<feature type="domain" description="ABC transporter" evidence="5">
    <location>
        <begin position="2"/>
        <end position="226"/>
    </location>
</feature>
<dbReference type="EMBL" id="JBHTCE010000001">
    <property type="protein sequence ID" value="MFC7389909.1"/>
    <property type="molecule type" value="Genomic_DNA"/>
</dbReference>
<proteinExistence type="inferred from homology"/>
<protein>
    <submittedName>
        <fullName evidence="6">ABC transporter ATP-binding protein</fullName>
    </submittedName>
</protein>